<evidence type="ECO:0000256" key="8">
    <source>
        <dbReference type="ARBA" id="ARBA00023316"/>
    </source>
</evidence>
<dbReference type="PANTHER" id="PTHR43126">
    <property type="entry name" value="D-ALANYL-D-ALANINE DIPEPTIDASE"/>
    <property type="match status" value="1"/>
</dbReference>
<dbReference type="Gene3D" id="3.30.1380.10">
    <property type="match status" value="1"/>
</dbReference>
<evidence type="ECO:0000256" key="5">
    <source>
        <dbReference type="ARBA" id="ARBA00022833"/>
    </source>
</evidence>
<keyword evidence="4 9" id="KW-0378">Hydrolase</keyword>
<evidence type="ECO:0000256" key="7">
    <source>
        <dbReference type="ARBA" id="ARBA00023049"/>
    </source>
</evidence>
<feature type="binding site" evidence="9">
    <location>
        <position position="164"/>
    </location>
    <ligand>
        <name>Zn(2+)</name>
        <dbReference type="ChEBI" id="CHEBI:29105"/>
        <note>catalytic</note>
    </ligand>
</feature>
<dbReference type="PIRSF" id="PIRSF026671">
    <property type="entry name" value="AA_dipeptidase"/>
    <property type="match status" value="1"/>
</dbReference>
<dbReference type="PANTHER" id="PTHR43126:SF1">
    <property type="entry name" value="D-ALANYL-D-ALANINE DIPEPTIDASE"/>
    <property type="match status" value="1"/>
</dbReference>
<evidence type="ECO:0000256" key="4">
    <source>
        <dbReference type="ARBA" id="ARBA00022801"/>
    </source>
</evidence>
<feature type="site" description="Transition state stabilizer" evidence="9">
    <location>
        <position position="69"/>
    </location>
</feature>
<dbReference type="NCBIfam" id="NF007557">
    <property type="entry name" value="PRK10178.1"/>
    <property type="match status" value="1"/>
</dbReference>
<evidence type="ECO:0000313" key="11">
    <source>
        <dbReference type="EMBL" id="MFD2235231.1"/>
    </source>
</evidence>
<feature type="binding site" evidence="9">
    <location>
        <position position="96"/>
    </location>
    <ligand>
        <name>Zn(2+)</name>
        <dbReference type="ChEBI" id="CHEBI:29105"/>
        <note>catalytic</note>
    </ligand>
</feature>
<keyword evidence="5 9" id="KW-0862">Zinc</keyword>
<keyword evidence="6 9" id="KW-0224">Dipeptidase</keyword>
<sequence>MSPLVSITPDRFDLALALAYATPDNFTGRPVYRPEAGCWLHADAVGPLERAIALARPLGLRLRLRDAFRPAEAQWRLWAVRPDPEFLADPRTGSPHSRGVALDLDLLDAASGEALDLGTGFDAFTPLSHHGRTDLPIAAQRHRALLLGVMAAAGWSANPLEWWHYQLPHARRRYPVLADAVLGPAAMLPA</sequence>
<gene>
    <name evidence="9 11" type="primary">ddpX</name>
    <name evidence="11" type="ORF">ACFSNB_15590</name>
</gene>
<dbReference type="Pfam" id="PF01427">
    <property type="entry name" value="Peptidase_M15"/>
    <property type="match status" value="1"/>
</dbReference>
<evidence type="ECO:0000313" key="12">
    <source>
        <dbReference type="Proteomes" id="UP001597296"/>
    </source>
</evidence>
<evidence type="ECO:0000256" key="3">
    <source>
        <dbReference type="ARBA" id="ARBA00022723"/>
    </source>
</evidence>
<reference evidence="12" key="1">
    <citation type="journal article" date="2019" name="Int. J. Syst. Evol. Microbiol.">
        <title>The Global Catalogue of Microorganisms (GCM) 10K type strain sequencing project: providing services to taxonomists for standard genome sequencing and annotation.</title>
        <authorList>
            <consortium name="The Broad Institute Genomics Platform"/>
            <consortium name="The Broad Institute Genome Sequencing Center for Infectious Disease"/>
            <person name="Wu L."/>
            <person name="Ma J."/>
        </authorList>
    </citation>
    <scope>NUCLEOTIDE SEQUENCE [LARGE SCALE GENOMIC DNA]</scope>
    <source>
        <strain evidence="12">KCTC 15012</strain>
    </source>
</reference>
<keyword evidence="8 10" id="KW-0961">Cell wall biogenesis/degradation</keyword>
<accession>A0ABW5CE94</accession>
<dbReference type="InterPro" id="IPR009045">
    <property type="entry name" value="Zn_M74/Hedgehog-like"/>
</dbReference>
<name>A0ABW5CE94_9PROT</name>
<evidence type="ECO:0000256" key="2">
    <source>
        <dbReference type="ARBA" id="ARBA00022670"/>
    </source>
</evidence>
<proteinExistence type="inferred from homology"/>
<keyword evidence="7 9" id="KW-0482">Metalloprotease</keyword>
<keyword evidence="3 9" id="KW-0479">Metal-binding</keyword>
<dbReference type="GO" id="GO:0160237">
    <property type="term" value="F:D-Ala-D-Ala dipeptidase activity"/>
    <property type="evidence" value="ECO:0007669"/>
    <property type="project" value="UniProtKB-EC"/>
</dbReference>
<protein>
    <recommendedName>
        <fullName evidence="9 10">D-alanyl-D-alanine dipeptidase</fullName>
        <shortName evidence="9 10">D-Ala-D-Ala dipeptidase</shortName>
        <ecNumber evidence="9 10">3.4.13.22</ecNumber>
    </recommendedName>
</protein>
<evidence type="ECO:0000256" key="1">
    <source>
        <dbReference type="ARBA" id="ARBA00001362"/>
    </source>
</evidence>
<keyword evidence="2 9" id="KW-0645">Protease</keyword>
<dbReference type="Proteomes" id="UP001597296">
    <property type="component" value="Unassembled WGS sequence"/>
</dbReference>
<dbReference type="EC" id="3.4.13.22" evidence="9 10"/>
<feature type="binding site" evidence="9">
    <location>
        <position position="103"/>
    </location>
    <ligand>
        <name>Zn(2+)</name>
        <dbReference type="ChEBI" id="CHEBI:29105"/>
        <note>catalytic</note>
    </ligand>
</feature>
<keyword evidence="12" id="KW-1185">Reference proteome</keyword>
<dbReference type="RefSeq" id="WP_377318219.1">
    <property type="nucleotide sequence ID" value="NZ_JBHUIY010000039.1"/>
</dbReference>
<dbReference type="EMBL" id="JBHUIY010000039">
    <property type="protein sequence ID" value="MFD2235231.1"/>
    <property type="molecule type" value="Genomic_DNA"/>
</dbReference>
<comment type="similarity">
    <text evidence="9 10">Belongs to the peptidase M15D family.</text>
</comment>
<comment type="cofactor">
    <cofactor evidence="9">
        <name>Zn(2+)</name>
        <dbReference type="ChEBI" id="CHEBI:29105"/>
    </cofactor>
    <text evidence="9">Binds 1 zinc ion per subunit.</text>
</comment>
<evidence type="ECO:0000256" key="10">
    <source>
        <dbReference type="PIRNR" id="PIRNR026671"/>
    </source>
</evidence>
<dbReference type="HAMAP" id="MF_01924">
    <property type="entry name" value="A_A_dipeptidase"/>
    <property type="match status" value="1"/>
</dbReference>
<comment type="catalytic activity">
    <reaction evidence="1 9 10">
        <text>D-alanyl-D-alanine + H2O = 2 D-alanine</text>
        <dbReference type="Rhea" id="RHEA:20661"/>
        <dbReference type="ChEBI" id="CHEBI:15377"/>
        <dbReference type="ChEBI" id="CHEBI:57416"/>
        <dbReference type="ChEBI" id="CHEBI:57822"/>
        <dbReference type="EC" id="3.4.13.22"/>
    </reaction>
</comment>
<organism evidence="11 12">
    <name type="scientific">Phaeospirillum tilakii</name>
    <dbReference type="NCBI Taxonomy" id="741673"/>
    <lineage>
        <taxon>Bacteria</taxon>
        <taxon>Pseudomonadati</taxon>
        <taxon>Pseudomonadota</taxon>
        <taxon>Alphaproteobacteria</taxon>
        <taxon>Rhodospirillales</taxon>
        <taxon>Rhodospirillaceae</taxon>
        <taxon>Phaeospirillum</taxon>
    </lineage>
</organism>
<comment type="function">
    <text evidence="9 10">Catalyzes hydrolysis of the D-alanyl-D-alanine dipeptide.</text>
</comment>
<evidence type="ECO:0000256" key="6">
    <source>
        <dbReference type="ARBA" id="ARBA00022997"/>
    </source>
</evidence>
<feature type="active site" description="Proton donor/acceptor" evidence="9">
    <location>
        <position position="161"/>
    </location>
</feature>
<evidence type="ECO:0000256" key="9">
    <source>
        <dbReference type="HAMAP-Rule" id="MF_01924"/>
    </source>
</evidence>
<comment type="caution">
    <text evidence="11">The sequence shown here is derived from an EMBL/GenBank/DDBJ whole genome shotgun (WGS) entry which is preliminary data.</text>
</comment>
<dbReference type="InterPro" id="IPR000755">
    <property type="entry name" value="A_A_dipeptidase"/>
</dbReference>
<dbReference type="SUPFAM" id="SSF55166">
    <property type="entry name" value="Hedgehog/DD-peptidase"/>
    <property type="match status" value="1"/>
</dbReference>